<dbReference type="EMBL" id="WNWQ01001043">
    <property type="protein sequence ID" value="KAE9962459.1"/>
    <property type="molecule type" value="Genomic_DNA"/>
</dbReference>
<name>A0A8H3U2Z7_VENIN</name>
<evidence type="ECO:0000313" key="6">
    <source>
        <dbReference type="Proteomes" id="UP000447873"/>
    </source>
</evidence>
<reference evidence="2 5" key="1">
    <citation type="submission" date="2019-11" db="EMBL/GenBank/DDBJ databases">
        <title>Venturia inaequalis Genome Resource.</title>
        <authorList>
            <person name="Lichtner F.J."/>
        </authorList>
    </citation>
    <scope>NUCLEOTIDE SEQUENCE [LARGE SCALE GENOMIC DNA]</scope>
    <source>
        <strain evidence="3 6">120213</strain>
        <strain evidence="2">Bline_iso_100314</strain>
        <strain evidence="4 7">DMI_063113</strain>
    </source>
</reference>
<evidence type="ECO:0000256" key="1">
    <source>
        <dbReference type="SAM" id="SignalP"/>
    </source>
</evidence>
<feature type="chain" id="PRO_5044690472" evidence="1">
    <location>
        <begin position="16"/>
        <end position="167"/>
    </location>
</feature>
<protein>
    <submittedName>
        <fullName evidence="2">Uncharacterized protein</fullName>
    </submittedName>
</protein>
<dbReference type="OrthoDB" id="10583015at2759"/>
<sequence length="167" mass="17683">MKISSTIIFVPLAAALPVIPSTIYTTDQINAITANPNADDVVAGETGTMPESYNYKRNTVAAANVTKDAPDAATEVEAANKSNAERDVVSTGEEDGVVAKAAEKGVAAADGDASPNTQYPGATEIEAREVEKGRGGKVDVKLPMRKRVVKYLRKRVETNSFCPHVSF</sequence>
<dbReference type="EMBL" id="WNWR01000521">
    <property type="protein sequence ID" value="KAE9975665.1"/>
    <property type="molecule type" value="Genomic_DNA"/>
</dbReference>
<evidence type="ECO:0000313" key="2">
    <source>
        <dbReference type="EMBL" id="KAE9962459.1"/>
    </source>
</evidence>
<keyword evidence="7" id="KW-1185">Reference proteome</keyword>
<dbReference type="Proteomes" id="UP000490939">
    <property type="component" value="Unassembled WGS sequence"/>
</dbReference>
<evidence type="ECO:0000313" key="7">
    <source>
        <dbReference type="Proteomes" id="UP000490939"/>
    </source>
</evidence>
<proteinExistence type="predicted"/>
<comment type="caution">
    <text evidence="2">The sequence shown here is derived from an EMBL/GenBank/DDBJ whole genome shotgun (WGS) entry which is preliminary data.</text>
</comment>
<accession>A0A8H3U2Z7</accession>
<organism evidence="2 5">
    <name type="scientific">Venturia inaequalis</name>
    <name type="common">Apple scab fungus</name>
    <dbReference type="NCBI Taxonomy" id="5025"/>
    <lineage>
        <taxon>Eukaryota</taxon>
        <taxon>Fungi</taxon>
        <taxon>Dikarya</taxon>
        <taxon>Ascomycota</taxon>
        <taxon>Pezizomycotina</taxon>
        <taxon>Dothideomycetes</taxon>
        <taxon>Pleosporomycetidae</taxon>
        <taxon>Venturiales</taxon>
        <taxon>Venturiaceae</taxon>
        <taxon>Venturia</taxon>
    </lineage>
</organism>
<dbReference type="AlphaFoldDB" id="A0A8H3U2Z7"/>
<dbReference type="EMBL" id="WNWS01000476">
    <property type="protein sequence ID" value="KAE9967085.1"/>
    <property type="molecule type" value="Genomic_DNA"/>
</dbReference>
<dbReference type="Proteomes" id="UP000433883">
    <property type="component" value="Unassembled WGS sequence"/>
</dbReference>
<keyword evidence="1" id="KW-0732">Signal</keyword>
<evidence type="ECO:0000313" key="3">
    <source>
        <dbReference type="EMBL" id="KAE9967085.1"/>
    </source>
</evidence>
<evidence type="ECO:0000313" key="4">
    <source>
        <dbReference type="EMBL" id="KAE9975665.1"/>
    </source>
</evidence>
<feature type="signal peptide" evidence="1">
    <location>
        <begin position="1"/>
        <end position="15"/>
    </location>
</feature>
<gene>
    <name evidence="2" type="ORF">BLS_000300</name>
    <name evidence="4" type="ORF">EG327_008392</name>
    <name evidence="3" type="ORF">EG328_008424</name>
</gene>
<dbReference type="Proteomes" id="UP000447873">
    <property type="component" value="Unassembled WGS sequence"/>
</dbReference>
<evidence type="ECO:0000313" key="5">
    <source>
        <dbReference type="Proteomes" id="UP000433883"/>
    </source>
</evidence>